<reference evidence="8" key="1">
    <citation type="submission" date="2025-08" db="UniProtKB">
        <authorList>
            <consortium name="RefSeq"/>
        </authorList>
    </citation>
    <scope>IDENTIFICATION</scope>
    <source>
        <tissue evidence="8">Whole body</tissue>
    </source>
</reference>
<feature type="DNA-binding region" description="H-T-H motif" evidence="4">
    <location>
        <begin position="30"/>
        <end position="50"/>
    </location>
</feature>
<evidence type="ECO:0000313" key="7">
    <source>
        <dbReference type="Proteomes" id="UP000694846"/>
    </source>
</evidence>
<sequence>MSASNSEKYKSLTILEKKQLIEAVERGDKKTEVAKTFDIPLSTLSTILKDKNKIITASSSGGRKRNSKGKNVPVSGLLLKEKAKSFAKELGIPFFSASDGWLTNFKKRNGIVFKKICGESSSVDNNVCSEWHCKLSTLLKNYEPRNVFNTDETALFFKCLPDKTFTFKEEKCHGGKHSKDRLTILLAVNMDGSEKLTPLLIGKAAKPRCFNGIRSFPITYRSNKKAWMTTELFNEWLFSLNEDMKKQE</sequence>
<dbReference type="Pfam" id="PF03221">
    <property type="entry name" value="HTH_Tnp_Tc5"/>
    <property type="match status" value="1"/>
</dbReference>
<dbReference type="InterPro" id="IPR007889">
    <property type="entry name" value="HTH_Psq"/>
</dbReference>
<dbReference type="Proteomes" id="UP000694846">
    <property type="component" value="Unplaced"/>
</dbReference>
<protein>
    <submittedName>
        <fullName evidence="8">Tigger transposable element-derived protein 4-like</fullName>
    </submittedName>
</protein>
<dbReference type="InterPro" id="IPR004875">
    <property type="entry name" value="DDE_SF_endonuclease_dom"/>
</dbReference>
<dbReference type="AlphaFoldDB" id="A0A8B8G9N0"/>
<dbReference type="GO" id="GO:0005634">
    <property type="term" value="C:nucleus"/>
    <property type="evidence" value="ECO:0007669"/>
    <property type="project" value="UniProtKB-SubCell"/>
</dbReference>
<evidence type="ECO:0000259" key="6">
    <source>
        <dbReference type="PROSITE" id="PS51253"/>
    </source>
</evidence>
<name>A0A8B8G9N0_9HEMI</name>
<evidence type="ECO:0000256" key="2">
    <source>
        <dbReference type="ARBA" id="ARBA00023125"/>
    </source>
</evidence>
<evidence type="ECO:0000259" key="5">
    <source>
        <dbReference type="PROSITE" id="PS50960"/>
    </source>
</evidence>
<organism evidence="7 8">
    <name type="scientific">Sipha flava</name>
    <name type="common">yellow sugarcane aphid</name>
    <dbReference type="NCBI Taxonomy" id="143950"/>
    <lineage>
        <taxon>Eukaryota</taxon>
        <taxon>Metazoa</taxon>
        <taxon>Ecdysozoa</taxon>
        <taxon>Arthropoda</taxon>
        <taxon>Hexapoda</taxon>
        <taxon>Insecta</taxon>
        <taxon>Pterygota</taxon>
        <taxon>Neoptera</taxon>
        <taxon>Paraneoptera</taxon>
        <taxon>Hemiptera</taxon>
        <taxon>Sternorrhyncha</taxon>
        <taxon>Aphidomorpha</taxon>
        <taxon>Aphidoidea</taxon>
        <taxon>Aphididae</taxon>
        <taxon>Sipha</taxon>
    </lineage>
</organism>
<dbReference type="RefSeq" id="XP_025419460.1">
    <property type="nucleotide sequence ID" value="XM_025563675.1"/>
</dbReference>
<evidence type="ECO:0000256" key="4">
    <source>
        <dbReference type="PROSITE-ProRule" id="PRU00320"/>
    </source>
</evidence>
<dbReference type="PANTHER" id="PTHR19303:SF73">
    <property type="entry name" value="PROTEIN PDC2"/>
    <property type="match status" value="1"/>
</dbReference>
<dbReference type="OrthoDB" id="155630at2759"/>
<dbReference type="InterPro" id="IPR006600">
    <property type="entry name" value="HTH_CenpB_DNA-bd_dom"/>
</dbReference>
<evidence type="ECO:0000256" key="3">
    <source>
        <dbReference type="ARBA" id="ARBA00023242"/>
    </source>
</evidence>
<accession>A0A8B8G9N0</accession>
<keyword evidence="7" id="KW-1185">Reference proteome</keyword>
<dbReference type="PANTHER" id="PTHR19303">
    <property type="entry name" value="TRANSPOSON"/>
    <property type="match status" value="1"/>
</dbReference>
<keyword evidence="3 4" id="KW-0539">Nucleus</keyword>
<dbReference type="PROSITE" id="PS51253">
    <property type="entry name" value="HTH_CENPB"/>
    <property type="match status" value="1"/>
</dbReference>
<dbReference type="InterPro" id="IPR050863">
    <property type="entry name" value="CenT-Element_Derived"/>
</dbReference>
<dbReference type="PROSITE" id="PS50960">
    <property type="entry name" value="HTH_PSQ"/>
    <property type="match status" value="1"/>
</dbReference>
<dbReference type="GO" id="GO:0003677">
    <property type="term" value="F:DNA binding"/>
    <property type="evidence" value="ECO:0007669"/>
    <property type="project" value="UniProtKB-UniRule"/>
</dbReference>
<dbReference type="Pfam" id="PF03184">
    <property type="entry name" value="DDE_1"/>
    <property type="match status" value="1"/>
</dbReference>
<feature type="domain" description="HTH psq-type" evidence="5">
    <location>
        <begin position="1"/>
        <end position="54"/>
    </location>
</feature>
<comment type="subcellular location">
    <subcellularLocation>
        <location evidence="1 4">Nucleus</location>
    </subcellularLocation>
</comment>
<proteinExistence type="predicted"/>
<dbReference type="SUPFAM" id="SSF46689">
    <property type="entry name" value="Homeodomain-like"/>
    <property type="match status" value="2"/>
</dbReference>
<dbReference type="SMART" id="SM00674">
    <property type="entry name" value="CENPB"/>
    <property type="match status" value="1"/>
</dbReference>
<gene>
    <name evidence="8" type="primary">LOC112689813</name>
</gene>
<dbReference type="Pfam" id="PF04218">
    <property type="entry name" value="CENP-B_N"/>
    <property type="match status" value="1"/>
</dbReference>
<dbReference type="InterPro" id="IPR009057">
    <property type="entry name" value="Homeodomain-like_sf"/>
</dbReference>
<evidence type="ECO:0000256" key="1">
    <source>
        <dbReference type="ARBA" id="ARBA00004123"/>
    </source>
</evidence>
<evidence type="ECO:0000313" key="8">
    <source>
        <dbReference type="RefSeq" id="XP_025419460.1"/>
    </source>
</evidence>
<dbReference type="Gene3D" id="1.10.10.60">
    <property type="entry name" value="Homeodomain-like"/>
    <property type="match status" value="2"/>
</dbReference>
<feature type="domain" description="HTH CENPB-type" evidence="6">
    <location>
        <begin position="42"/>
        <end position="115"/>
    </location>
</feature>
<keyword evidence="2 4" id="KW-0238">DNA-binding</keyword>
<dbReference type="GeneID" id="112689813"/>